<evidence type="ECO:0000256" key="1">
    <source>
        <dbReference type="ARBA" id="ARBA00004329"/>
    </source>
</evidence>
<evidence type="ECO:0008006" key="6">
    <source>
        <dbReference type="Google" id="ProtNLM"/>
    </source>
</evidence>
<protein>
    <recommendedName>
        <fullName evidence="6">Autophagy-related protein 13</fullName>
    </recommendedName>
</protein>
<keyword evidence="5" id="KW-1185">Reference proteome</keyword>
<dbReference type="PANTHER" id="PTHR13430:SF4">
    <property type="entry name" value="AUTOPHAGY-RELATED PROTEIN 13"/>
    <property type="match status" value="1"/>
</dbReference>
<dbReference type="InterPro" id="IPR040182">
    <property type="entry name" value="ATG13"/>
</dbReference>
<evidence type="ECO:0000256" key="3">
    <source>
        <dbReference type="ARBA" id="ARBA00023006"/>
    </source>
</evidence>
<dbReference type="AlphaFoldDB" id="A0A8S1GVW7"/>
<reference evidence="4" key="1">
    <citation type="submission" date="2020-10" db="EMBL/GenBank/DDBJ databases">
        <authorList>
            <person name="Kikuchi T."/>
        </authorList>
    </citation>
    <scope>NUCLEOTIDE SEQUENCE</scope>
    <source>
        <strain evidence="4">NKZ352</strain>
    </source>
</reference>
<dbReference type="GO" id="GO:0000423">
    <property type="term" value="P:mitophagy"/>
    <property type="evidence" value="ECO:0007669"/>
    <property type="project" value="TreeGrafter"/>
</dbReference>
<dbReference type="OrthoDB" id="70161at2759"/>
<comment type="caution">
    <text evidence="4">The sequence shown here is derived from an EMBL/GenBank/DDBJ whole genome shotgun (WGS) entry which is preliminary data.</text>
</comment>
<accession>A0A8S1GVW7</accession>
<dbReference type="PANTHER" id="PTHR13430">
    <property type="match status" value="1"/>
</dbReference>
<name>A0A8S1GVW7_9PELO</name>
<dbReference type="GO" id="GO:0000407">
    <property type="term" value="C:phagophore assembly site"/>
    <property type="evidence" value="ECO:0007669"/>
    <property type="project" value="UniProtKB-SubCell"/>
</dbReference>
<evidence type="ECO:0000313" key="4">
    <source>
        <dbReference type="EMBL" id="CAD6185530.1"/>
    </source>
</evidence>
<comment type="similarity">
    <text evidence="2">Belongs to the ATG13 family. Metazoan subfamily.</text>
</comment>
<dbReference type="EMBL" id="CAJGYM010000002">
    <property type="protein sequence ID" value="CAD6185530.1"/>
    <property type="molecule type" value="Genomic_DNA"/>
</dbReference>
<comment type="subcellular location">
    <subcellularLocation>
        <location evidence="1">Preautophagosomal structure</location>
    </subcellularLocation>
</comment>
<gene>
    <name evidence="4" type="ORF">CAUJ_LOCUS1449</name>
</gene>
<dbReference type="Proteomes" id="UP000835052">
    <property type="component" value="Unassembled WGS sequence"/>
</dbReference>
<evidence type="ECO:0000256" key="2">
    <source>
        <dbReference type="ARBA" id="ARBA00007341"/>
    </source>
</evidence>
<keyword evidence="3" id="KW-0072">Autophagy</keyword>
<organism evidence="4 5">
    <name type="scientific">Caenorhabditis auriculariae</name>
    <dbReference type="NCBI Taxonomy" id="2777116"/>
    <lineage>
        <taxon>Eukaryota</taxon>
        <taxon>Metazoa</taxon>
        <taxon>Ecdysozoa</taxon>
        <taxon>Nematoda</taxon>
        <taxon>Chromadorea</taxon>
        <taxon>Rhabditida</taxon>
        <taxon>Rhabditina</taxon>
        <taxon>Rhabditomorpha</taxon>
        <taxon>Rhabditoidea</taxon>
        <taxon>Rhabditidae</taxon>
        <taxon>Peloderinae</taxon>
        <taxon>Caenorhabditis</taxon>
    </lineage>
</organism>
<dbReference type="InterPro" id="IPR036570">
    <property type="entry name" value="HORMA_dom_sf"/>
</dbReference>
<dbReference type="GO" id="GO:0034727">
    <property type="term" value="P:piecemeal microautophagy of the nucleus"/>
    <property type="evidence" value="ECO:0007669"/>
    <property type="project" value="TreeGrafter"/>
</dbReference>
<evidence type="ECO:0000313" key="5">
    <source>
        <dbReference type="Proteomes" id="UP000835052"/>
    </source>
</evidence>
<sequence>MTDGKADFVKFVKYFTSRLVQTLVQARLGEHVDKICTAVPDHNDWFNLKIDEIGEVSAYLKSTITKFPPYSPVVIEFILYTADGQHLPLEAWILTVNSDKGKDVNVRTELYHQMSTLLRSVALAARMTPMHRQYVKKQSEDSFIVLYRLYDSTVTSNMGKDSKKRRLGELPTPFGTLCLDLVFRTSMLIDENEENFLAKSNSEEYTGALIQANDAGVPSRPSLSDCLPVQKEDEKGKRFQQSNERRNVCFCNFSRGGIGSRAQLRLVFRLGVSTSSDDSNISEHPVLTIDNKTRAKLALLRNHSFPLSSLLQSAYEIPKKQCSMLALNLVRAAEELEEKPKDSLLAIEDQKSDEADDEMDGSQDDSFVKICGFGSSSSLGNDLAELIKHLKTAPETLSTCAHYHGTCEDIQKELSQFDAQKKEFDNFVVGVRRLSEED</sequence>
<proteinExistence type="inferred from homology"/>
<dbReference type="GO" id="GO:0005829">
    <property type="term" value="C:cytosol"/>
    <property type="evidence" value="ECO:0007669"/>
    <property type="project" value="TreeGrafter"/>
</dbReference>
<dbReference type="FunFam" id="3.30.900.10:FF:000017">
    <property type="entry name" value="Autophagy-related protein 13"/>
    <property type="match status" value="1"/>
</dbReference>
<dbReference type="GO" id="GO:0034497">
    <property type="term" value="P:protein localization to phagophore assembly site"/>
    <property type="evidence" value="ECO:0007669"/>
    <property type="project" value="TreeGrafter"/>
</dbReference>
<dbReference type="Gene3D" id="3.30.900.10">
    <property type="entry name" value="HORMA domain"/>
    <property type="match status" value="1"/>
</dbReference>
<dbReference type="GO" id="GO:1990316">
    <property type="term" value="C:Atg1/ULK1 kinase complex"/>
    <property type="evidence" value="ECO:0007669"/>
    <property type="project" value="TreeGrafter"/>
</dbReference>